<evidence type="ECO:0000256" key="9">
    <source>
        <dbReference type="ARBA" id="ARBA00023204"/>
    </source>
</evidence>
<evidence type="ECO:0000256" key="5">
    <source>
        <dbReference type="ARBA" id="ARBA00022723"/>
    </source>
</evidence>
<dbReference type="GO" id="GO:0006281">
    <property type="term" value="P:DNA repair"/>
    <property type="evidence" value="ECO:0007669"/>
    <property type="project" value="UniProtKB-KW"/>
</dbReference>
<dbReference type="GO" id="GO:0044715">
    <property type="term" value="F:8-oxo-dGDP phosphatase activity"/>
    <property type="evidence" value="ECO:0007669"/>
    <property type="project" value="TreeGrafter"/>
</dbReference>
<dbReference type="AlphaFoldDB" id="A0AAU8DMV2"/>
<dbReference type="RefSeq" id="WP_353648455.1">
    <property type="nucleotide sequence ID" value="NZ_CP159218.1"/>
</dbReference>
<keyword evidence="3" id="KW-0515">Mutator protein</keyword>
<evidence type="ECO:0000256" key="8">
    <source>
        <dbReference type="ARBA" id="ARBA00022842"/>
    </source>
</evidence>
<comment type="similarity">
    <text evidence="2">Belongs to the Nudix hydrolase family.</text>
</comment>
<keyword evidence="6" id="KW-0227">DNA damage</keyword>
<keyword evidence="9" id="KW-0234">DNA repair</keyword>
<keyword evidence="5" id="KW-0479">Metal-binding</keyword>
<evidence type="ECO:0000256" key="1">
    <source>
        <dbReference type="ARBA" id="ARBA00001946"/>
    </source>
</evidence>
<proteinExistence type="inferred from homology"/>
<evidence type="ECO:0000313" key="13">
    <source>
        <dbReference type="EMBL" id="XCG62840.1"/>
    </source>
</evidence>
<evidence type="ECO:0000256" key="10">
    <source>
        <dbReference type="ARBA" id="ARBA00035861"/>
    </source>
</evidence>
<gene>
    <name evidence="13" type="ORF">ABLG96_16690</name>
</gene>
<dbReference type="InterPro" id="IPR000086">
    <property type="entry name" value="NUDIX_hydrolase_dom"/>
</dbReference>
<dbReference type="Gene3D" id="3.90.79.10">
    <property type="entry name" value="Nucleoside Triphosphate Pyrophosphohydrolase"/>
    <property type="match status" value="1"/>
</dbReference>
<dbReference type="GO" id="GO:0008413">
    <property type="term" value="F:8-oxo-7,8-dihydroguanosine triphosphate pyrophosphatase activity"/>
    <property type="evidence" value="ECO:0007669"/>
    <property type="project" value="TreeGrafter"/>
</dbReference>
<dbReference type="GO" id="GO:0044716">
    <property type="term" value="F:8-oxo-GDP phosphatase activity"/>
    <property type="evidence" value="ECO:0007669"/>
    <property type="project" value="TreeGrafter"/>
</dbReference>
<organism evidence="13">
    <name type="scientific">Nakamurella sp. A5-74</name>
    <dbReference type="NCBI Taxonomy" id="3158264"/>
    <lineage>
        <taxon>Bacteria</taxon>
        <taxon>Bacillati</taxon>
        <taxon>Actinomycetota</taxon>
        <taxon>Actinomycetes</taxon>
        <taxon>Nakamurellales</taxon>
        <taxon>Nakamurellaceae</taxon>
        <taxon>Nakamurella</taxon>
    </lineage>
</organism>
<sequence>MTSLRVGSLLDVPVSALGHALGEADTFRRAARAAGGRARVLRDGVPIGETALGDASAVLQDRDVVKLSGGARFDSPVPGSTAWTVTTEPDGLPVLRAGHGGILGFEITATAAGALTEVAVTLHGGNVRAAAVRRRVLRFGELLLGIALLIAEQTPIVVAGAVVAERDGRPKLLVAQRGPARSGAGRWELPGGKVELGESEQQALTRELREELALQVTVQHRLVVEVPGLPGGAVLRVHRCATDDEPVLIEHTAVRWLAGDELADVDWLDADRVLVPALQELLRR</sequence>
<accession>A0AAU8DMV2</accession>
<evidence type="ECO:0000256" key="2">
    <source>
        <dbReference type="ARBA" id="ARBA00005582"/>
    </source>
</evidence>
<dbReference type="InterPro" id="IPR015797">
    <property type="entry name" value="NUDIX_hydrolase-like_dom_sf"/>
</dbReference>
<dbReference type="SUPFAM" id="SSF55811">
    <property type="entry name" value="Nudix"/>
    <property type="match status" value="1"/>
</dbReference>
<dbReference type="GO" id="GO:0046872">
    <property type="term" value="F:metal ion binding"/>
    <property type="evidence" value="ECO:0007669"/>
    <property type="project" value="UniProtKB-KW"/>
</dbReference>
<feature type="domain" description="Nudix hydrolase" evidence="12">
    <location>
        <begin position="154"/>
        <end position="282"/>
    </location>
</feature>
<dbReference type="EMBL" id="CP159218">
    <property type="protein sequence ID" value="XCG62840.1"/>
    <property type="molecule type" value="Genomic_DNA"/>
</dbReference>
<dbReference type="PRINTS" id="PR00502">
    <property type="entry name" value="NUDIXFAMILY"/>
</dbReference>
<dbReference type="PROSITE" id="PS51462">
    <property type="entry name" value="NUDIX"/>
    <property type="match status" value="1"/>
</dbReference>
<evidence type="ECO:0000256" key="4">
    <source>
        <dbReference type="ARBA" id="ARBA00022705"/>
    </source>
</evidence>
<dbReference type="EC" id="3.6.1.55" evidence="11"/>
<evidence type="ECO:0000256" key="6">
    <source>
        <dbReference type="ARBA" id="ARBA00022763"/>
    </source>
</evidence>
<evidence type="ECO:0000256" key="3">
    <source>
        <dbReference type="ARBA" id="ARBA00022457"/>
    </source>
</evidence>
<keyword evidence="4" id="KW-0235">DNA replication</keyword>
<dbReference type="GO" id="GO:0006260">
    <property type="term" value="P:DNA replication"/>
    <property type="evidence" value="ECO:0007669"/>
    <property type="project" value="UniProtKB-KW"/>
</dbReference>
<name>A0AAU8DMV2_9ACTN</name>
<dbReference type="CDD" id="cd03425">
    <property type="entry name" value="NUDIX_MutT_NudA_like"/>
    <property type="match status" value="1"/>
</dbReference>
<dbReference type="PANTHER" id="PTHR47707">
    <property type="entry name" value="8-OXO-DGTP DIPHOSPHATASE"/>
    <property type="match status" value="1"/>
</dbReference>
<comment type="cofactor">
    <cofactor evidence="1">
        <name>Mg(2+)</name>
        <dbReference type="ChEBI" id="CHEBI:18420"/>
    </cofactor>
</comment>
<reference evidence="13" key="1">
    <citation type="submission" date="2024-05" db="EMBL/GenBank/DDBJ databases">
        <authorList>
            <person name="Cai S.Y."/>
            <person name="Jin L.M."/>
            <person name="Li H.R."/>
        </authorList>
    </citation>
    <scope>NUCLEOTIDE SEQUENCE</scope>
    <source>
        <strain evidence="13">A5-74</strain>
    </source>
</reference>
<evidence type="ECO:0000256" key="11">
    <source>
        <dbReference type="ARBA" id="ARBA00038905"/>
    </source>
</evidence>
<comment type="catalytic activity">
    <reaction evidence="10">
        <text>8-oxo-dGTP + H2O = 8-oxo-dGMP + diphosphate + H(+)</text>
        <dbReference type="Rhea" id="RHEA:31575"/>
        <dbReference type="ChEBI" id="CHEBI:15377"/>
        <dbReference type="ChEBI" id="CHEBI:15378"/>
        <dbReference type="ChEBI" id="CHEBI:33019"/>
        <dbReference type="ChEBI" id="CHEBI:63224"/>
        <dbReference type="ChEBI" id="CHEBI:77896"/>
        <dbReference type="EC" id="3.6.1.55"/>
    </reaction>
</comment>
<dbReference type="InterPro" id="IPR020476">
    <property type="entry name" value="Nudix_hydrolase"/>
</dbReference>
<evidence type="ECO:0000259" key="12">
    <source>
        <dbReference type="PROSITE" id="PS51462"/>
    </source>
</evidence>
<dbReference type="Pfam" id="PF00293">
    <property type="entry name" value="NUDIX"/>
    <property type="match status" value="1"/>
</dbReference>
<protein>
    <recommendedName>
        <fullName evidence="11">8-oxo-dGTP diphosphatase</fullName>
        <ecNumber evidence="11">3.6.1.55</ecNumber>
    </recommendedName>
</protein>
<keyword evidence="7 13" id="KW-0378">Hydrolase</keyword>
<dbReference type="PANTHER" id="PTHR47707:SF1">
    <property type="entry name" value="NUDIX HYDROLASE FAMILY PROTEIN"/>
    <property type="match status" value="1"/>
</dbReference>
<dbReference type="InterPro" id="IPR047127">
    <property type="entry name" value="MutT-like"/>
</dbReference>
<evidence type="ECO:0000256" key="7">
    <source>
        <dbReference type="ARBA" id="ARBA00022801"/>
    </source>
</evidence>
<dbReference type="GO" id="GO:0035539">
    <property type="term" value="F:8-oxo-7,8-dihydrodeoxyguanosine triphosphate pyrophosphatase activity"/>
    <property type="evidence" value="ECO:0007669"/>
    <property type="project" value="UniProtKB-EC"/>
</dbReference>
<keyword evidence="8" id="KW-0460">Magnesium</keyword>